<dbReference type="InterPro" id="IPR043502">
    <property type="entry name" value="DNA/RNA_pol_sf"/>
</dbReference>
<evidence type="ECO:0000313" key="16">
    <source>
        <dbReference type="EMBL" id="KAD1183178.1"/>
    </source>
</evidence>
<keyword evidence="8" id="KW-0378">Hydrolase</keyword>
<dbReference type="Proteomes" id="UP000326396">
    <property type="component" value="Unassembled WGS sequence"/>
</dbReference>
<evidence type="ECO:0000256" key="4">
    <source>
        <dbReference type="ARBA" id="ARBA00022722"/>
    </source>
</evidence>
<dbReference type="SUPFAM" id="SSF54160">
    <property type="entry name" value="Chromo domain-like"/>
    <property type="match status" value="1"/>
</dbReference>
<dbReference type="InterPro" id="IPR001584">
    <property type="entry name" value="Integrase_cat-core"/>
</dbReference>
<evidence type="ECO:0000256" key="12">
    <source>
        <dbReference type="ARBA" id="ARBA00022932"/>
    </source>
</evidence>
<evidence type="ECO:0000256" key="10">
    <source>
        <dbReference type="ARBA" id="ARBA00022908"/>
    </source>
</evidence>
<dbReference type="GO" id="GO:0006508">
    <property type="term" value="P:proteolysis"/>
    <property type="evidence" value="ECO:0007669"/>
    <property type="project" value="UniProtKB-KW"/>
</dbReference>
<dbReference type="CDD" id="cd09274">
    <property type="entry name" value="RNase_HI_RT_Ty3"/>
    <property type="match status" value="1"/>
</dbReference>
<keyword evidence="10" id="KW-0229">DNA integration</keyword>
<dbReference type="InterPro" id="IPR041373">
    <property type="entry name" value="RT_RNaseH"/>
</dbReference>
<dbReference type="InterPro" id="IPR050951">
    <property type="entry name" value="Retrovirus_Pol_polyprotein"/>
</dbReference>
<dbReference type="GO" id="GO:0004519">
    <property type="term" value="F:endonuclease activity"/>
    <property type="evidence" value="ECO:0007669"/>
    <property type="project" value="UniProtKB-KW"/>
</dbReference>
<keyword evidence="13" id="KW-0238">DNA-binding</keyword>
<dbReference type="Pfam" id="PF17917">
    <property type="entry name" value="RT_RNaseH"/>
    <property type="match status" value="1"/>
</dbReference>
<dbReference type="PROSITE" id="PS50994">
    <property type="entry name" value="INTEGRASE"/>
    <property type="match status" value="1"/>
</dbReference>
<accession>A0A5N6LHU7</accession>
<dbReference type="Pfam" id="PF24626">
    <property type="entry name" value="SH3_Tf2-1"/>
    <property type="match status" value="1"/>
</dbReference>
<keyword evidence="5" id="KW-0479">Metal-binding</keyword>
<dbReference type="InterPro" id="IPR056924">
    <property type="entry name" value="SH3_Tf2-1"/>
</dbReference>
<gene>
    <name evidence="16" type="ORF">E3N88_43191</name>
</gene>
<dbReference type="AlphaFoldDB" id="A0A5N6LHU7"/>
<keyword evidence="3" id="KW-0548">Nucleotidyltransferase</keyword>
<evidence type="ECO:0000256" key="8">
    <source>
        <dbReference type="ARBA" id="ARBA00022801"/>
    </source>
</evidence>
<dbReference type="EMBL" id="SZYD01000990">
    <property type="protein sequence ID" value="KAD1183178.1"/>
    <property type="molecule type" value="Genomic_DNA"/>
</dbReference>
<proteinExistence type="predicted"/>
<keyword evidence="4" id="KW-0540">Nuclease</keyword>
<dbReference type="InterPro" id="IPR012337">
    <property type="entry name" value="RNaseH-like_sf"/>
</dbReference>
<keyword evidence="14" id="KW-0233">DNA recombination</keyword>
<dbReference type="OrthoDB" id="5554229at2759"/>
<evidence type="ECO:0000259" key="15">
    <source>
        <dbReference type="PROSITE" id="PS50994"/>
    </source>
</evidence>
<evidence type="ECO:0000256" key="3">
    <source>
        <dbReference type="ARBA" id="ARBA00022695"/>
    </source>
</evidence>
<keyword evidence="9" id="KW-0460">Magnesium</keyword>
<dbReference type="SUPFAM" id="SSF53098">
    <property type="entry name" value="Ribonuclease H-like"/>
    <property type="match status" value="1"/>
</dbReference>
<evidence type="ECO:0000256" key="1">
    <source>
        <dbReference type="ARBA" id="ARBA00022670"/>
    </source>
</evidence>
<comment type="caution">
    <text evidence="16">The sequence shown here is derived from an EMBL/GenBank/DDBJ whole genome shotgun (WGS) entry which is preliminary data.</text>
</comment>
<dbReference type="GO" id="GO:0046872">
    <property type="term" value="F:metal ion binding"/>
    <property type="evidence" value="ECO:0007669"/>
    <property type="project" value="UniProtKB-KW"/>
</dbReference>
<dbReference type="InterPro" id="IPR041588">
    <property type="entry name" value="Integrase_H2C2"/>
</dbReference>
<dbReference type="InterPro" id="IPR036397">
    <property type="entry name" value="RNaseH_sf"/>
</dbReference>
<keyword evidence="7" id="KW-0255">Endonuclease</keyword>
<evidence type="ECO:0000256" key="11">
    <source>
        <dbReference type="ARBA" id="ARBA00022918"/>
    </source>
</evidence>
<dbReference type="GO" id="GO:0003964">
    <property type="term" value="F:RNA-directed DNA polymerase activity"/>
    <property type="evidence" value="ECO:0007669"/>
    <property type="project" value="UniProtKB-KW"/>
</dbReference>
<evidence type="ECO:0000256" key="5">
    <source>
        <dbReference type="ARBA" id="ARBA00022723"/>
    </source>
</evidence>
<protein>
    <recommendedName>
        <fullName evidence="15">Integrase catalytic domain-containing protein</fullName>
    </recommendedName>
</protein>
<keyword evidence="17" id="KW-1185">Reference proteome</keyword>
<evidence type="ECO:0000256" key="7">
    <source>
        <dbReference type="ARBA" id="ARBA00022759"/>
    </source>
</evidence>
<dbReference type="GO" id="GO:0004190">
    <property type="term" value="F:aspartic-type endopeptidase activity"/>
    <property type="evidence" value="ECO:0007669"/>
    <property type="project" value="UniProtKB-KW"/>
</dbReference>
<dbReference type="InterPro" id="IPR016197">
    <property type="entry name" value="Chromo-like_dom_sf"/>
</dbReference>
<evidence type="ECO:0000256" key="9">
    <source>
        <dbReference type="ARBA" id="ARBA00022842"/>
    </source>
</evidence>
<dbReference type="PANTHER" id="PTHR37984:SF5">
    <property type="entry name" value="PROTEIN NYNRIN-LIKE"/>
    <property type="match status" value="1"/>
</dbReference>
<evidence type="ECO:0000256" key="14">
    <source>
        <dbReference type="ARBA" id="ARBA00023172"/>
    </source>
</evidence>
<evidence type="ECO:0000256" key="13">
    <source>
        <dbReference type="ARBA" id="ARBA00023125"/>
    </source>
</evidence>
<dbReference type="GO" id="GO:0015074">
    <property type="term" value="P:DNA integration"/>
    <property type="evidence" value="ECO:0007669"/>
    <property type="project" value="UniProtKB-KW"/>
</dbReference>
<dbReference type="GO" id="GO:0006310">
    <property type="term" value="P:DNA recombination"/>
    <property type="evidence" value="ECO:0007669"/>
    <property type="project" value="UniProtKB-KW"/>
</dbReference>
<evidence type="ECO:0000313" key="17">
    <source>
        <dbReference type="Proteomes" id="UP000326396"/>
    </source>
</evidence>
<keyword evidence="6" id="KW-0064">Aspartyl protease</keyword>
<dbReference type="Gene3D" id="3.30.420.10">
    <property type="entry name" value="Ribonuclease H-like superfamily/Ribonuclease H"/>
    <property type="match status" value="1"/>
</dbReference>
<name>A0A5N6LHU7_9ASTR</name>
<organism evidence="16 17">
    <name type="scientific">Mikania micrantha</name>
    <name type="common">bitter vine</name>
    <dbReference type="NCBI Taxonomy" id="192012"/>
    <lineage>
        <taxon>Eukaryota</taxon>
        <taxon>Viridiplantae</taxon>
        <taxon>Streptophyta</taxon>
        <taxon>Embryophyta</taxon>
        <taxon>Tracheophyta</taxon>
        <taxon>Spermatophyta</taxon>
        <taxon>Magnoliopsida</taxon>
        <taxon>eudicotyledons</taxon>
        <taxon>Gunneridae</taxon>
        <taxon>Pentapetalae</taxon>
        <taxon>asterids</taxon>
        <taxon>campanulids</taxon>
        <taxon>Asterales</taxon>
        <taxon>Asteraceae</taxon>
        <taxon>Asteroideae</taxon>
        <taxon>Heliantheae alliance</taxon>
        <taxon>Eupatorieae</taxon>
        <taxon>Mikania</taxon>
    </lineage>
</organism>
<dbReference type="GO" id="GO:0003887">
    <property type="term" value="F:DNA-directed DNA polymerase activity"/>
    <property type="evidence" value="ECO:0007669"/>
    <property type="project" value="UniProtKB-KW"/>
</dbReference>
<sequence>MQEGHPIAFISKALSVKQLSLSVYEKELLAILMAVKQWHHYLLPRKFIIKTDQKSLKYLLTQKITTPLQQTWLAKLMGYTYEISYKKGTDNLVADGLSRVQGLALFVMGLSSIDPLLMVRIKDAWVNDDHLRSIIQKCEQGILIPNVVWKDGLLLRKNKLWVGNDDSLKLDIMKIFHTSPTGGHSGFVPTLKKVKNFCYWKGCSKQVFGFVKECQQCQQAKYEPIAIPGLLQPLPMPTHVFTDLSMDFISGLPKVKGKDTILVIIDRLTKYAHFKPLSHPYNAMQIAQVFLDNIFKLHGCPQTIVSDRDPIFLSQFWKEFMRLQGVQLAHSTAYHPQSDGQTEVLNRCLETYLRCMCMHDPVQWLSWLSLAEWWYNTTFHSSLKMSPFEALYGFPPPLHIPYVANDTSLEAVEFFCRDREAMIIHLKENLQSAKNRMKQYVDAKRTERSFTPGDWIYLKLQPFVQSSMRKSKHTKLGPKYFGPFLILEKVGTRAYKLDLPSDAQIHPVFHVSLLKKAYGQHDSVIPLPKNPRFHYKPRAIVDRRLVRRGDQMTYQVLVYWENLPITEATWEYQNDFELRFPDFNS</sequence>
<keyword evidence="12" id="KW-0239">DNA-directed DNA polymerase</keyword>
<dbReference type="PANTHER" id="PTHR37984">
    <property type="entry name" value="PROTEIN CBG26694"/>
    <property type="match status" value="1"/>
</dbReference>
<keyword evidence="2" id="KW-0808">Transferase</keyword>
<dbReference type="Pfam" id="PF17921">
    <property type="entry name" value="Integrase_H2C2"/>
    <property type="match status" value="1"/>
</dbReference>
<evidence type="ECO:0000256" key="6">
    <source>
        <dbReference type="ARBA" id="ARBA00022750"/>
    </source>
</evidence>
<feature type="domain" description="Integrase catalytic" evidence="15">
    <location>
        <begin position="231"/>
        <end position="395"/>
    </location>
</feature>
<reference evidence="16 17" key="1">
    <citation type="submission" date="2019-05" db="EMBL/GenBank/DDBJ databases">
        <title>Mikania micrantha, genome provides insights into the molecular mechanism of rapid growth.</title>
        <authorList>
            <person name="Liu B."/>
        </authorList>
    </citation>
    <scope>NUCLEOTIDE SEQUENCE [LARGE SCALE GENOMIC DNA]</scope>
    <source>
        <strain evidence="16">NLD-2019</strain>
        <tissue evidence="16">Leaf</tissue>
    </source>
</reference>
<dbReference type="Gene3D" id="1.10.340.70">
    <property type="match status" value="1"/>
</dbReference>
<dbReference type="GO" id="GO:0003677">
    <property type="term" value="F:DNA binding"/>
    <property type="evidence" value="ECO:0007669"/>
    <property type="project" value="UniProtKB-KW"/>
</dbReference>
<dbReference type="SUPFAM" id="SSF56672">
    <property type="entry name" value="DNA/RNA polymerases"/>
    <property type="match status" value="1"/>
</dbReference>
<keyword evidence="11" id="KW-0695">RNA-directed DNA polymerase</keyword>
<keyword evidence="1" id="KW-0645">Protease</keyword>
<evidence type="ECO:0000256" key="2">
    <source>
        <dbReference type="ARBA" id="ARBA00022679"/>
    </source>
</evidence>